<dbReference type="AlphaFoldDB" id="X1C0K4"/>
<organism evidence="2">
    <name type="scientific">marine sediment metagenome</name>
    <dbReference type="NCBI Taxonomy" id="412755"/>
    <lineage>
        <taxon>unclassified sequences</taxon>
        <taxon>metagenomes</taxon>
        <taxon>ecological metagenomes</taxon>
    </lineage>
</organism>
<keyword evidence="1" id="KW-1133">Transmembrane helix</keyword>
<keyword evidence="1" id="KW-0812">Transmembrane</keyword>
<dbReference type="EMBL" id="BART01021551">
    <property type="protein sequence ID" value="GAH01631.1"/>
    <property type="molecule type" value="Genomic_DNA"/>
</dbReference>
<protein>
    <submittedName>
        <fullName evidence="2">Uncharacterized protein</fullName>
    </submittedName>
</protein>
<feature type="transmembrane region" description="Helical" evidence="1">
    <location>
        <begin position="181"/>
        <end position="204"/>
    </location>
</feature>
<name>X1C0K4_9ZZZZ</name>
<accession>X1C0K4</accession>
<gene>
    <name evidence="2" type="ORF">S01H4_39721</name>
</gene>
<comment type="caution">
    <text evidence="2">The sequence shown here is derived from an EMBL/GenBank/DDBJ whole genome shotgun (WGS) entry which is preliminary data.</text>
</comment>
<keyword evidence="1" id="KW-0472">Membrane</keyword>
<reference evidence="2" key="1">
    <citation type="journal article" date="2014" name="Front. Microbiol.">
        <title>High frequency of phylogenetically diverse reductive dehalogenase-homologous genes in deep subseafloor sedimentary metagenomes.</title>
        <authorList>
            <person name="Kawai M."/>
            <person name="Futagami T."/>
            <person name="Toyoda A."/>
            <person name="Takaki Y."/>
            <person name="Nishi S."/>
            <person name="Hori S."/>
            <person name="Arai W."/>
            <person name="Tsubouchi T."/>
            <person name="Morono Y."/>
            <person name="Uchiyama I."/>
            <person name="Ito T."/>
            <person name="Fujiyama A."/>
            <person name="Inagaki F."/>
            <person name="Takami H."/>
        </authorList>
    </citation>
    <scope>NUCLEOTIDE SEQUENCE</scope>
    <source>
        <strain evidence="2">Expedition CK06-06</strain>
    </source>
</reference>
<feature type="transmembrane region" description="Helical" evidence="1">
    <location>
        <begin position="145"/>
        <end position="169"/>
    </location>
</feature>
<evidence type="ECO:0000256" key="1">
    <source>
        <dbReference type="SAM" id="Phobius"/>
    </source>
</evidence>
<feature type="non-terminal residue" evidence="2">
    <location>
        <position position="1"/>
    </location>
</feature>
<proteinExistence type="predicted"/>
<sequence>GKLKKLILFFFFLIALASSVNGATIIQQNFNFDEGYTIKFPPFNTFEQGEDVELAFHVFNISNGYPVNEGISCDFHVYNNSGKHLSVQTVTETAHQYDYEFKTDGLNFSAIGDYAYIVGCNNSLIGGFVSHSLTITKSGTDEETIYFFLLLAFLPVIMGMFALFASFFLNGEEHSALKISMMLFGFTSTFATLWFSQVIIGTLYPKLEELTEALTFFTWFYGIIISVLIMYFLMYGFKKMVDASAEKEDAELKY</sequence>
<feature type="transmembrane region" description="Helical" evidence="1">
    <location>
        <begin position="216"/>
        <end position="237"/>
    </location>
</feature>
<evidence type="ECO:0000313" key="2">
    <source>
        <dbReference type="EMBL" id="GAH01631.1"/>
    </source>
</evidence>